<dbReference type="SUPFAM" id="SSF82689">
    <property type="entry name" value="Mechanosensitive channel protein MscS (YggB), C-terminal domain"/>
    <property type="match status" value="1"/>
</dbReference>
<keyword evidence="3" id="KW-1003">Cell membrane</keyword>
<keyword evidence="4 8" id="KW-0812">Transmembrane</keyword>
<accession>A0A6L5R4R9</accession>
<dbReference type="PANTHER" id="PTHR30460:SF0">
    <property type="entry name" value="MODERATE CONDUCTANCE MECHANOSENSITIVE CHANNEL YBIO"/>
    <property type="match status" value="1"/>
</dbReference>
<dbReference type="InterPro" id="IPR011066">
    <property type="entry name" value="MscS_channel_C_sf"/>
</dbReference>
<dbReference type="InterPro" id="IPR045276">
    <property type="entry name" value="YbiO_bact"/>
</dbReference>
<dbReference type="PANTHER" id="PTHR30460">
    <property type="entry name" value="MODERATE CONDUCTANCE MECHANOSENSITIVE CHANNEL YBIO"/>
    <property type="match status" value="1"/>
</dbReference>
<comment type="caution">
    <text evidence="10">The sequence shown here is derived from an EMBL/GenBank/DDBJ whole genome shotgun (WGS) entry which is preliminary data.</text>
</comment>
<feature type="region of interest" description="Disordered" evidence="7">
    <location>
        <begin position="348"/>
        <end position="372"/>
    </location>
</feature>
<keyword evidence="6 8" id="KW-0472">Membrane</keyword>
<evidence type="ECO:0000256" key="1">
    <source>
        <dbReference type="ARBA" id="ARBA00004651"/>
    </source>
</evidence>
<dbReference type="EMBL" id="WKJD01000019">
    <property type="protein sequence ID" value="MRX45051.1"/>
    <property type="molecule type" value="Genomic_DNA"/>
</dbReference>
<comment type="similarity">
    <text evidence="2">Belongs to the MscS (TC 1.A.23) family.</text>
</comment>
<dbReference type="InterPro" id="IPR023408">
    <property type="entry name" value="MscS_beta-dom_sf"/>
</dbReference>
<dbReference type="Gene3D" id="3.30.70.100">
    <property type="match status" value="1"/>
</dbReference>
<dbReference type="SUPFAM" id="SSF50182">
    <property type="entry name" value="Sm-like ribonucleoproteins"/>
    <property type="match status" value="1"/>
</dbReference>
<evidence type="ECO:0000256" key="2">
    <source>
        <dbReference type="ARBA" id="ARBA00008017"/>
    </source>
</evidence>
<proteinExistence type="inferred from homology"/>
<evidence type="ECO:0000259" key="9">
    <source>
        <dbReference type="Pfam" id="PF00924"/>
    </source>
</evidence>
<evidence type="ECO:0000256" key="5">
    <source>
        <dbReference type="ARBA" id="ARBA00022989"/>
    </source>
</evidence>
<keyword evidence="5 8" id="KW-1133">Transmembrane helix</keyword>
<evidence type="ECO:0000256" key="4">
    <source>
        <dbReference type="ARBA" id="ARBA00022692"/>
    </source>
</evidence>
<dbReference type="Gene3D" id="2.30.30.60">
    <property type="match status" value="1"/>
</dbReference>
<dbReference type="Gene3D" id="1.10.287.1260">
    <property type="match status" value="1"/>
</dbReference>
<dbReference type="AlphaFoldDB" id="A0A6L5R4R9"/>
<dbReference type="GO" id="GO:0005886">
    <property type="term" value="C:plasma membrane"/>
    <property type="evidence" value="ECO:0007669"/>
    <property type="project" value="UniProtKB-SubCell"/>
</dbReference>
<comment type="subcellular location">
    <subcellularLocation>
        <location evidence="1">Cell membrane</location>
        <topology evidence="1">Multi-pass membrane protein</topology>
    </subcellularLocation>
</comment>
<evidence type="ECO:0000256" key="3">
    <source>
        <dbReference type="ARBA" id="ARBA00022475"/>
    </source>
</evidence>
<evidence type="ECO:0000256" key="8">
    <source>
        <dbReference type="SAM" id="Phobius"/>
    </source>
</evidence>
<organism evidence="10 11">
    <name type="scientific">Agromyces kandeliae</name>
    <dbReference type="NCBI Taxonomy" id="2666141"/>
    <lineage>
        <taxon>Bacteria</taxon>
        <taxon>Bacillati</taxon>
        <taxon>Actinomycetota</taxon>
        <taxon>Actinomycetes</taxon>
        <taxon>Micrococcales</taxon>
        <taxon>Microbacteriaceae</taxon>
        <taxon>Agromyces</taxon>
    </lineage>
</organism>
<gene>
    <name evidence="10" type="ORF">GJR97_15130</name>
</gene>
<feature type="region of interest" description="Disordered" evidence="7">
    <location>
        <begin position="320"/>
        <end position="339"/>
    </location>
</feature>
<feature type="domain" description="Mechanosensitive ion channel MscS" evidence="9">
    <location>
        <begin position="144"/>
        <end position="208"/>
    </location>
</feature>
<feature type="transmembrane region" description="Helical" evidence="8">
    <location>
        <begin position="29"/>
        <end position="50"/>
    </location>
</feature>
<evidence type="ECO:0000256" key="6">
    <source>
        <dbReference type="ARBA" id="ARBA00023136"/>
    </source>
</evidence>
<dbReference type="GO" id="GO:0008381">
    <property type="term" value="F:mechanosensitive monoatomic ion channel activity"/>
    <property type="evidence" value="ECO:0007669"/>
    <property type="project" value="InterPro"/>
</dbReference>
<evidence type="ECO:0000313" key="11">
    <source>
        <dbReference type="Proteomes" id="UP000476511"/>
    </source>
</evidence>
<protein>
    <submittedName>
        <fullName evidence="10">Mechanosensitive ion channel</fullName>
    </submittedName>
</protein>
<keyword evidence="11" id="KW-1185">Reference proteome</keyword>
<name>A0A6L5R4R9_9MICO</name>
<reference evidence="10 11" key="1">
    <citation type="submission" date="2019-11" db="EMBL/GenBank/DDBJ databases">
        <title>Agromyces kandeliae sp. nov., isolated from mangrove soil.</title>
        <authorList>
            <person name="Wang R."/>
        </authorList>
    </citation>
    <scope>NUCLEOTIDE SEQUENCE [LARGE SCALE GENOMIC DNA]</scope>
    <source>
        <strain evidence="10 11">Q22</strain>
    </source>
</reference>
<evidence type="ECO:0000256" key="7">
    <source>
        <dbReference type="SAM" id="MobiDB-lite"/>
    </source>
</evidence>
<dbReference type="InterPro" id="IPR006685">
    <property type="entry name" value="MscS_channel_2nd"/>
</dbReference>
<feature type="transmembrane region" description="Helical" evidence="8">
    <location>
        <begin position="126"/>
        <end position="146"/>
    </location>
</feature>
<dbReference type="InterPro" id="IPR010920">
    <property type="entry name" value="LSM_dom_sf"/>
</dbReference>
<dbReference type="Pfam" id="PF00924">
    <property type="entry name" value="MS_channel_2nd"/>
    <property type="match status" value="1"/>
</dbReference>
<feature type="transmembrane region" description="Helical" evidence="8">
    <location>
        <begin position="101"/>
        <end position="120"/>
    </location>
</feature>
<dbReference type="Proteomes" id="UP000476511">
    <property type="component" value="Unassembled WGS sequence"/>
</dbReference>
<evidence type="ECO:0000313" key="10">
    <source>
        <dbReference type="EMBL" id="MRX45051.1"/>
    </source>
</evidence>
<dbReference type="RefSeq" id="WP_154347586.1">
    <property type="nucleotide sequence ID" value="NZ_WKJD01000019.1"/>
</dbReference>
<dbReference type="FunFam" id="2.30.30.60:FF:000001">
    <property type="entry name" value="MscS Mechanosensitive ion channel"/>
    <property type="match status" value="1"/>
</dbReference>
<sequence length="372" mass="40323">MRPFEETDPEQIDISVQIDAFQETWYGQVLFNVIDIAIIVAIALLIRWILHFVIRRTVNQVVTGVKRKQDVADTQALNAASPLAAVRVVQRTRTLGSVLKNIVNVTIGILVVILVVGTLWPDVLGSFTLLSAAIGAGLGFGAQNIVKDALNGMFMVVEDQLGVGDIVDLGHASGIVEEVRIRVTSVRDVNGTLWFVRNGEITRVGNMSQGWARVIIDLAVPYTADVDEVEAAMLGTASEMARSSKWRSRVLEKPEVWGLESVSSEAMVIRIVMKVRTSAKDDVARELRVRLKRTLDEMGLTLPSLASVVLSGFDGVTRVKGAKPPKTEPNPVMDRPAPSKRLLRAMRAAKTVTGTGSVPTAADADTSPKDAP</sequence>